<dbReference type="EMBL" id="JAQQWK010000009">
    <property type="protein sequence ID" value="KAK8034734.1"/>
    <property type="molecule type" value="Genomic_DNA"/>
</dbReference>
<protein>
    <submittedName>
        <fullName evidence="1">Uncharacterized protein</fullName>
    </submittedName>
</protein>
<gene>
    <name evidence="1" type="ORF">PG993_009729</name>
</gene>
<evidence type="ECO:0000313" key="1">
    <source>
        <dbReference type="EMBL" id="KAK8034734.1"/>
    </source>
</evidence>
<sequence>MHDSFSSNQTLQYNHASNGPVYGFSHQSHDSFGQAADYGDAAGNYVPMTRWLSQSRQDEPFHAFTLTANNTSGHDEDSLTMDSWLNQSRQDEPFSVYTMTNGYYSGDIVAGKDFDSSWPGYAEELEEEF</sequence>
<keyword evidence="2" id="KW-1185">Reference proteome</keyword>
<proteinExistence type="predicted"/>
<organism evidence="1 2">
    <name type="scientific">Apiospora rasikravindrae</name>
    <dbReference type="NCBI Taxonomy" id="990691"/>
    <lineage>
        <taxon>Eukaryota</taxon>
        <taxon>Fungi</taxon>
        <taxon>Dikarya</taxon>
        <taxon>Ascomycota</taxon>
        <taxon>Pezizomycotina</taxon>
        <taxon>Sordariomycetes</taxon>
        <taxon>Xylariomycetidae</taxon>
        <taxon>Amphisphaeriales</taxon>
        <taxon>Apiosporaceae</taxon>
        <taxon>Apiospora</taxon>
    </lineage>
</organism>
<comment type="caution">
    <text evidence="1">The sequence shown here is derived from an EMBL/GenBank/DDBJ whole genome shotgun (WGS) entry which is preliminary data.</text>
</comment>
<reference evidence="1 2" key="1">
    <citation type="submission" date="2023-01" db="EMBL/GenBank/DDBJ databases">
        <title>Analysis of 21 Apiospora genomes using comparative genomics revels a genus with tremendous synthesis potential of carbohydrate active enzymes and secondary metabolites.</title>
        <authorList>
            <person name="Sorensen T."/>
        </authorList>
    </citation>
    <scope>NUCLEOTIDE SEQUENCE [LARGE SCALE GENOMIC DNA]</scope>
    <source>
        <strain evidence="1 2">CBS 33761</strain>
    </source>
</reference>
<dbReference type="Proteomes" id="UP001444661">
    <property type="component" value="Unassembled WGS sequence"/>
</dbReference>
<accession>A0ABR1SKE2</accession>
<evidence type="ECO:0000313" key="2">
    <source>
        <dbReference type="Proteomes" id="UP001444661"/>
    </source>
</evidence>
<name>A0ABR1SKE2_9PEZI</name>